<dbReference type="CDD" id="cd09608">
    <property type="entry name" value="M3B_PepF"/>
    <property type="match status" value="1"/>
</dbReference>
<evidence type="ECO:0000259" key="8">
    <source>
        <dbReference type="Pfam" id="PF08439"/>
    </source>
</evidence>
<comment type="similarity">
    <text evidence="6">Belongs to the peptidase M3B family.</text>
</comment>
<organism evidence="9 10">
    <name type="scientific">Mesomycoplasma ovipneumoniae 14811</name>
    <dbReference type="NCBI Taxonomy" id="1188239"/>
    <lineage>
        <taxon>Bacteria</taxon>
        <taxon>Bacillati</taxon>
        <taxon>Mycoplasmatota</taxon>
        <taxon>Mycoplasmoidales</taxon>
        <taxon>Metamycoplasmataceae</taxon>
        <taxon>Mesomycoplasma</taxon>
    </lineage>
</organism>
<keyword evidence="4 6" id="KW-0862">Zinc</keyword>
<comment type="cofactor">
    <cofactor evidence="6">
        <name>Zn(2+)</name>
        <dbReference type="ChEBI" id="CHEBI:29105"/>
    </cofactor>
    <text evidence="6">Binds 1 zinc ion.</text>
</comment>
<dbReference type="Gene3D" id="1.10.1370.20">
    <property type="entry name" value="Oligoendopeptidase f, C-terminal domain"/>
    <property type="match status" value="1"/>
</dbReference>
<gene>
    <name evidence="9" type="primary">pepF</name>
    <name evidence="9" type="ORF">MOVI_0360</name>
</gene>
<dbReference type="AlphaFoldDB" id="A0A014M384"/>
<evidence type="ECO:0000256" key="2">
    <source>
        <dbReference type="ARBA" id="ARBA00022723"/>
    </source>
</evidence>
<keyword evidence="2 6" id="KW-0479">Metal-binding</keyword>
<keyword evidence="1 6" id="KW-0645">Protease</keyword>
<dbReference type="InterPro" id="IPR004438">
    <property type="entry name" value="Peptidase_M3B"/>
</dbReference>
<evidence type="ECO:0000256" key="5">
    <source>
        <dbReference type="ARBA" id="ARBA00023049"/>
    </source>
</evidence>
<dbReference type="SUPFAM" id="SSF55486">
    <property type="entry name" value="Metalloproteases ('zincins'), catalytic domain"/>
    <property type="match status" value="1"/>
</dbReference>
<dbReference type="GO" id="GO:0006508">
    <property type="term" value="P:proteolysis"/>
    <property type="evidence" value="ECO:0007669"/>
    <property type="project" value="UniProtKB-KW"/>
</dbReference>
<dbReference type="Gene3D" id="1.20.140.70">
    <property type="entry name" value="Oligopeptidase f, N-terminal domain"/>
    <property type="match status" value="1"/>
</dbReference>
<evidence type="ECO:0000313" key="9">
    <source>
        <dbReference type="EMBL" id="EXU61418.1"/>
    </source>
</evidence>
<evidence type="ECO:0000256" key="3">
    <source>
        <dbReference type="ARBA" id="ARBA00022801"/>
    </source>
</evidence>
<accession>A0A014M384</accession>
<dbReference type="PANTHER" id="PTHR11804">
    <property type="entry name" value="PROTEASE M3 THIMET OLIGOPEPTIDASE-RELATED"/>
    <property type="match status" value="1"/>
</dbReference>
<dbReference type="InterPro" id="IPR013647">
    <property type="entry name" value="OligopepF_N_dom"/>
</dbReference>
<evidence type="ECO:0000259" key="7">
    <source>
        <dbReference type="Pfam" id="PF01432"/>
    </source>
</evidence>
<proteinExistence type="inferred from homology"/>
<comment type="function">
    <text evidence="6">Has oligopeptidase activity and degrades a variety of small bioactive peptides.</text>
</comment>
<sequence length="607" mass="71541">MQFKKYSEIPEKHRFDLEVLLEGKTIEENFAEIVQISQKLIEMKDQQFDNVENFLHFKKLEEDFGIKYNKIYNYISNNISTNVVSPVFSQLNEKFSFLMSEFEAKLGSLDVIFYKNEEKIRNWINDERVKPYLKDLNYRLDNKKHKLDDQVEEYLTKTSFGEVSVYKIFSILSNSETKFADIIDEKGDKLPLNSTNYFNYLKTGSPHVRQLAYQNYYSAYLEHKNTFANLFYQHIKSASVDAKTRNYPSLIQACLSSDRFLEDNLQNLFSNVAAAFPIFDKFFHAQKQFYKAKFGTKMNHWDRLVPLVEIKDNYSVEDAQEIVLKSIEPMGEEYVEIVKKSFSDRWIDYHYVPSKRSGAYSIGGSYGLEKKYILMNFDFTINSVHTLAHELGHSLHSYYSDLHQDYHNSSYPIFLAEIASIFNELMVDDYLLKNQDDDKLKFDIVFQKISTFISTVQRQVIWADYEATLYKKMDSGELTGSYDDFVKVYEQIIKKYKPNDDEIDEKSFVYSVIVPHYYYGYYVYKYAIGYLAANVFFQKYKKEGKTAIKNYIENFLSKGGSDWPSEILKNAGVDLSDPEMYRQAFTLLESQIDEYIRLGKKIFNIDF</sequence>
<dbReference type="NCBIfam" id="TIGR00181">
    <property type="entry name" value="pepF"/>
    <property type="match status" value="1"/>
</dbReference>
<dbReference type="InterPro" id="IPR001567">
    <property type="entry name" value="Pept_M3A_M3B_dom"/>
</dbReference>
<dbReference type="GO" id="GO:0046872">
    <property type="term" value="F:metal ion binding"/>
    <property type="evidence" value="ECO:0007669"/>
    <property type="project" value="UniProtKB-UniRule"/>
</dbReference>
<evidence type="ECO:0000256" key="6">
    <source>
        <dbReference type="RuleBase" id="RU368091"/>
    </source>
</evidence>
<dbReference type="EC" id="3.4.24.-" evidence="6"/>
<evidence type="ECO:0000256" key="4">
    <source>
        <dbReference type="ARBA" id="ARBA00022833"/>
    </source>
</evidence>
<dbReference type="GO" id="GO:0004222">
    <property type="term" value="F:metalloendopeptidase activity"/>
    <property type="evidence" value="ECO:0007669"/>
    <property type="project" value="UniProtKB-UniRule"/>
</dbReference>
<dbReference type="STRING" id="1188239.MOVI_0360"/>
<dbReference type="RefSeq" id="WP_044283899.1">
    <property type="nucleotide sequence ID" value="NZ_JFAD01000007.1"/>
</dbReference>
<protein>
    <recommendedName>
        <fullName evidence="6">Oligopeptidase F</fullName>
        <ecNumber evidence="6">3.4.24.-</ecNumber>
    </recommendedName>
</protein>
<reference evidence="9 10" key="1">
    <citation type="submission" date="2014-03" db="EMBL/GenBank/DDBJ databases">
        <title>Genome sequence of Mycoplasma ovipneumoniae strain 14811.</title>
        <authorList>
            <person name="Sirand-Pugnet P."/>
            <person name="Breton M."/>
            <person name="Dordet-Frisoni E."/>
            <person name="Baranowski E."/>
            <person name="Barre A."/>
            <person name="Couture C."/>
            <person name="Dupuy V."/>
            <person name="Gaurivaud P."/>
            <person name="Jacob D."/>
            <person name="Lemaitre C."/>
            <person name="Manso-Silvan L."/>
            <person name="Nikolski M."/>
            <person name="Nouvel L.-X."/>
            <person name="Poumarat F."/>
            <person name="Tardy F."/>
            <person name="Thebault P."/>
            <person name="Theil S."/>
            <person name="Citti C."/>
            <person name="Thiaucourt F."/>
            <person name="Blanchard A."/>
        </authorList>
    </citation>
    <scope>NUCLEOTIDE SEQUENCE [LARGE SCALE GENOMIC DNA]</scope>
    <source>
        <strain evidence="9 10">14811</strain>
    </source>
</reference>
<dbReference type="InterPro" id="IPR042088">
    <property type="entry name" value="OligoPept_F_C"/>
</dbReference>
<keyword evidence="5 6" id="KW-0482">Metalloprotease</keyword>
<dbReference type="PANTHER" id="PTHR11804:SF84">
    <property type="entry name" value="SACCHAROLYSIN"/>
    <property type="match status" value="1"/>
</dbReference>
<evidence type="ECO:0000256" key="1">
    <source>
        <dbReference type="ARBA" id="ARBA00022670"/>
    </source>
</evidence>
<feature type="domain" description="Peptidase M3A/M3B catalytic" evidence="7">
    <location>
        <begin position="202"/>
        <end position="585"/>
    </location>
</feature>
<dbReference type="eggNOG" id="COG1164">
    <property type="taxonomic scope" value="Bacteria"/>
</dbReference>
<dbReference type="Pfam" id="PF08439">
    <property type="entry name" value="Peptidase_M3_N"/>
    <property type="match status" value="1"/>
</dbReference>
<feature type="domain" description="Oligopeptidase F N-terminal" evidence="8">
    <location>
        <begin position="116"/>
        <end position="179"/>
    </location>
</feature>
<keyword evidence="3 6" id="KW-0378">Hydrolase</keyword>
<name>A0A014M384_9BACT</name>
<evidence type="ECO:0000313" key="10">
    <source>
        <dbReference type="Proteomes" id="UP000020977"/>
    </source>
</evidence>
<dbReference type="InterPro" id="IPR045090">
    <property type="entry name" value="Pept_M3A_M3B"/>
</dbReference>
<comment type="caution">
    <text evidence="9">The sequence shown here is derived from an EMBL/GenBank/DDBJ whole genome shotgun (WGS) entry which is preliminary data.</text>
</comment>
<dbReference type="Gene3D" id="1.10.287.830">
    <property type="entry name" value="putative peptidase helix hairpin domain like"/>
    <property type="match status" value="1"/>
</dbReference>
<dbReference type="Proteomes" id="UP000020977">
    <property type="component" value="Unassembled WGS sequence"/>
</dbReference>
<dbReference type="Pfam" id="PF01432">
    <property type="entry name" value="Peptidase_M3"/>
    <property type="match status" value="1"/>
</dbReference>
<dbReference type="GO" id="GO:0006518">
    <property type="term" value="P:peptide metabolic process"/>
    <property type="evidence" value="ECO:0007669"/>
    <property type="project" value="TreeGrafter"/>
</dbReference>
<dbReference type="EMBL" id="JFAD01000007">
    <property type="protein sequence ID" value="EXU61418.1"/>
    <property type="molecule type" value="Genomic_DNA"/>
</dbReference>